<dbReference type="Pfam" id="PF00400">
    <property type="entry name" value="WD40"/>
    <property type="match status" value="6"/>
</dbReference>
<accession>A0AAN0IM70</accession>
<dbReference type="PROSITE" id="PS50294">
    <property type="entry name" value="WD_REPEATS_REGION"/>
    <property type="match status" value="2"/>
</dbReference>
<reference evidence="4" key="2">
    <citation type="submission" date="2024-06" db="UniProtKB">
        <authorList>
            <consortium name="EnsemblMetazoa"/>
        </authorList>
    </citation>
    <scope>IDENTIFICATION</scope>
</reference>
<dbReference type="PANTHER" id="PTHR45048:SF1">
    <property type="entry name" value="WD REPEAT-CONTAINING PROTEIN 88"/>
    <property type="match status" value="1"/>
</dbReference>
<protein>
    <recommendedName>
        <fullName evidence="6">Anaphase-promoting complex subunit 4 WD40 domain-containing protein</fullName>
    </recommendedName>
</protein>
<dbReference type="EnsemblMetazoa" id="XM_011406263.2">
    <property type="protein sequence ID" value="XP_011404565.2"/>
    <property type="gene ID" value="LOC105313103"/>
</dbReference>
<dbReference type="CDD" id="cd00200">
    <property type="entry name" value="WD40"/>
    <property type="match status" value="1"/>
</dbReference>
<evidence type="ECO:0008006" key="6">
    <source>
        <dbReference type="Google" id="ProtNLM"/>
    </source>
</evidence>
<feature type="repeat" description="WD" evidence="3">
    <location>
        <begin position="153"/>
        <end position="194"/>
    </location>
</feature>
<dbReference type="GeneID" id="105313103"/>
<dbReference type="PRINTS" id="PR00320">
    <property type="entry name" value="GPROTEINBRPT"/>
</dbReference>
<evidence type="ECO:0000313" key="4">
    <source>
        <dbReference type="EnsemblMetazoa" id="XP_011404565.2"/>
    </source>
</evidence>
<dbReference type="InterPro" id="IPR019775">
    <property type="entry name" value="WD40_repeat_CS"/>
</dbReference>
<evidence type="ECO:0000256" key="1">
    <source>
        <dbReference type="ARBA" id="ARBA00022574"/>
    </source>
</evidence>
<sequence length="389" mass="43644">MDQKTRRIILRSVSKGQQILEPVEFETHNGLPVNRCQLVYNDSIIVTCSDDKTVGFWESKSGACLHTLAGGHTHYIVDMDINETQYQLLTGSWDKSAILWDYMTGQQTWSGYHESLVTSCAMHSNLVVTGCDDHHFYLYDSRSSGAIADSKDKEGHLNTVTCCRISRNGYSLCTCSMDRTALVWDLRMAKRLLKLTGHINVVKSCSFSNNDHYLSTASWDRSVRLYDIHSGSYRSNGETILDGHEGSVSGCCFSSDDTMLATCGCDQYVILWDMTNFELIGALREGTNTWLQDVHLSKCDKVVVTCSKEGVVRLWDTEAANKLYRKQNSGLNTAKCTECGCIFSALEPTNTPQLCVFCRFQSNAKKSIDLHMSPLFTKEEDGPNKTTRK</sequence>
<dbReference type="RefSeq" id="XP_011404565.2">
    <property type="nucleotide sequence ID" value="XM_011406263.2"/>
</dbReference>
<dbReference type="PROSITE" id="PS50082">
    <property type="entry name" value="WD_REPEATS_2"/>
    <property type="match status" value="4"/>
</dbReference>
<feature type="repeat" description="WD" evidence="3">
    <location>
        <begin position="241"/>
        <end position="282"/>
    </location>
</feature>
<dbReference type="SUPFAM" id="SSF50978">
    <property type="entry name" value="WD40 repeat-like"/>
    <property type="match status" value="1"/>
</dbReference>
<dbReference type="PROSITE" id="PS00678">
    <property type="entry name" value="WD_REPEATS_1"/>
    <property type="match status" value="2"/>
</dbReference>
<dbReference type="KEGG" id="aqu:105313103"/>
<dbReference type="SMART" id="SM00320">
    <property type="entry name" value="WD40"/>
    <property type="match status" value="7"/>
</dbReference>
<keyword evidence="1 3" id="KW-0853">WD repeat</keyword>
<evidence type="ECO:0000313" key="5">
    <source>
        <dbReference type="Proteomes" id="UP000007879"/>
    </source>
</evidence>
<evidence type="ECO:0000256" key="2">
    <source>
        <dbReference type="ARBA" id="ARBA00022737"/>
    </source>
</evidence>
<dbReference type="InterPro" id="IPR020472">
    <property type="entry name" value="WD40_PAC1"/>
</dbReference>
<organism evidence="4 5">
    <name type="scientific">Amphimedon queenslandica</name>
    <name type="common">Sponge</name>
    <dbReference type="NCBI Taxonomy" id="400682"/>
    <lineage>
        <taxon>Eukaryota</taxon>
        <taxon>Metazoa</taxon>
        <taxon>Porifera</taxon>
        <taxon>Demospongiae</taxon>
        <taxon>Heteroscleromorpha</taxon>
        <taxon>Haplosclerida</taxon>
        <taxon>Niphatidae</taxon>
        <taxon>Amphimedon</taxon>
    </lineage>
</organism>
<dbReference type="PANTHER" id="PTHR45048">
    <property type="match status" value="1"/>
</dbReference>
<dbReference type="InterPro" id="IPR036322">
    <property type="entry name" value="WD40_repeat_dom_sf"/>
</dbReference>
<dbReference type="AlphaFoldDB" id="A0AAN0IM70"/>
<keyword evidence="2" id="KW-0677">Repeat</keyword>
<dbReference type="Gene3D" id="2.130.10.10">
    <property type="entry name" value="YVTN repeat-like/Quinoprotein amine dehydrogenase"/>
    <property type="match status" value="3"/>
</dbReference>
<feature type="repeat" description="WD" evidence="3">
    <location>
        <begin position="69"/>
        <end position="110"/>
    </location>
</feature>
<evidence type="ECO:0000256" key="3">
    <source>
        <dbReference type="PROSITE-ProRule" id="PRU00221"/>
    </source>
</evidence>
<feature type="repeat" description="WD" evidence="3">
    <location>
        <begin position="195"/>
        <end position="236"/>
    </location>
</feature>
<dbReference type="Proteomes" id="UP000007879">
    <property type="component" value="Unassembled WGS sequence"/>
</dbReference>
<proteinExistence type="predicted"/>
<dbReference type="InterPro" id="IPR015943">
    <property type="entry name" value="WD40/YVTN_repeat-like_dom_sf"/>
</dbReference>
<keyword evidence="5" id="KW-1185">Reference proteome</keyword>
<name>A0AAN0IM70_AMPQE</name>
<reference evidence="5" key="1">
    <citation type="journal article" date="2010" name="Nature">
        <title>The Amphimedon queenslandica genome and the evolution of animal complexity.</title>
        <authorList>
            <person name="Srivastava M."/>
            <person name="Simakov O."/>
            <person name="Chapman J."/>
            <person name="Fahey B."/>
            <person name="Gauthier M.E."/>
            <person name="Mitros T."/>
            <person name="Richards G.S."/>
            <person name="Conaco C."/>
            <person name="Dacre M."/>
            <person name="Hellsten U."/>
            <person name="Larroux C."/>
            <person name="Putnam N.H."/>
            <person name="Stanke M."/>
            <person name="Adamska M."/>
            <person name="Darling A."/>
            <person name="Degnan S.M."/>
            <person name="Oakley T.H."/>
            <person name="Plachetzki D.C."/>
            <person name="Zhai Y."/>
            <person name="Adamski M."/>
            <person name="Calcino A."/>
            <person name="Cummins S.F."/>
            <person name="Goodstein D.M."/>
            <person name="Harris C."/>
            <person name="Jackson D.J."/>
            <person name="Leys S.P."/>
            <person name="Shu S."/>
            <person name="Woodcroft B.J."/>
            <person name="Vervoort M."/>
            <person name="Kosik K.S."/>
            <person name="Manning G."/>
            <person name="Degnan B.M."/>
            <person name="Rokhsar D.S."/>
        </authorList>
    </citation>
    <scope>NUCLEOTIDE SEQUENCE [LARGE SCALE GENOMIC DNA]</scope>
</reference>
<dbReference type="InterPro" id="IPR001680">
    <property type="entry name" value="WD40_rpt"/>
</dbReference>